<dbReference type="STRING" id="43775.SAMN04489760_11118"/>
<dbReference type="PANTHER" id="PTHR21075:SF0">
    <property type="entry name" value="ANAEROBIC RIBONUCLEOSIDE-TRIPHOSPHATE REDUCTASE"/>
    <property type="match status" value="1"/>
</dbReference>
<dbReference type="CDD" id="cd01675">
    <property type="entry name" value="RNR_III"/>
    <property type="match status" value="1"/>
</dbReference>
<dbReference type="SUPFAM" id="SSF51998">
    <property type="entry name" value="PFL-like glycyl radical enzymes"/>
    <property type="match status" value="1"/>
</dbReference>
<evidence type="ECO:0000259" key="4">
    <source>
        <dbReference type="PROSITE" id="PS51161"/>
    </source>
</evidence>
<keyword evidence="6" id="KW-1185">Reference proteome</keyword>
<dbReference type="AlphaFoldDB" id="A0A1H7XKP1"/>
<dbReference type="OrthoDB" id="9762933at2"/>
<dbReference type="EMBL" id="FOBS01000011">
    <property type="protein sequence ID" value="SEM34233.1"/>
    <property type="molecule type" value="Genomic_DNA"/>
</dbReference>
<dbReference type="InterPro" id="IPR005144">
    <property type="entry name" value="ATP-cone_dom"/>
</dbReference>
<sequence>MYTEIIKRDGRQVKFDAEKITSAIAKAGLATGEFDPGTARRLTIKVLSLAEKLFEDSTPSVEEIQDIVEEVLLSTSYRRTAKAYIIYRDQHARLREITNRMEVELVDSYLKKKDWKINENSNMDYSLQGLNNYISSEVSKIYWLNEVYSPEVRKAHIDGDFHIHDLSLLSVYCVGWDLQDLLMTGFKGVSGKVESRPAKHLRSALGQVVNFFYTLQGEAAGAQAFSNFDTLLAPFIRYDGLTFDEVKQALQEFIFNINVPTRVGFQTPFTNVTLDLTVPRYYAGQNVIVGGEPRKETYAEFQQELNLFNSAFLQVMAEGDAKGRVFTFPIPTYNITRDFNWDDPHLKDLWEMTAKYGVPYFSNFINSEMNPEDARSMCCRLRIDNRQLQVRGGGLFGSNPLTGSIGVITMNMPRIAYLANSENDFLDRLNRMMSLACESLETKRKVLENFTDRNLYPYTKYYLRSVKERFDEYWKNHFSTIGLVGMNEACLNLFGKNIATPEGQEFTKKILDFMRAKLISFQNETGNNYNLESTPAEGTSYRLAQIDRKKYPDMILAAYEEENEGGGEPFYTNSTQLPVNYTDDVFEALELQDEIQSKYTGGTVFHMYAGERIEDPETVKKLVRKICSQYHIPYLTFTPTFSVCPSHGYLRGEQEVCPECHSPCEIYSRVVGYLRPVQQWNKGKQKEFSLRREYVF</sequence>
<dbReference type="NCBIfam" id="TIGR02487">
    <property type="entry name" value="NrdD"/>
    <property type="match status" value="1"/>
</dbReference>
<dbReference type="PANTHER" id="PTHR21075">
    <property type="entry name" value="ANAEROBIC RIBONUCLEOSIDE-TRIPHOSPHATE REDUCTASE"/>
    <property type="match status" value="1"/>
</dbReference>
<dbReference type="Gene3D" id="3.20.70.20">
    <property type="match status" value="1"/>
</dbReference>
<dbReference type="Proteomes" id="UP000198744">
    <property type="component" value="Unassembled WGS sequence"/>
</dbReference>
<dbReference type="PROSITE" id="PS51161">
    <property type="entry name" value="ATP_CONE"/>
    <property type="match status" value="1"/>
</dbReference>
<dbReference type="InterPro" id="IPR012833">
    <property type="entry name" value="NrdD"/>
</dbReference>
<proteinExistence type="predicted"/>
<evidence type="ECO:0000256" key="1">
    <source>
        <dbReference type="ARBA" id="ARBA00022741"/>
    </source>
</evidence>
<keyword evidence="2 3" id="KW-0067">ATP-binding</keyword>
<reference evidence="5 6" key="1">
    <citation type="submission" date="2016-10" db="EMBL/GenBank/DDBJ databases">
        <authorList>
            <person name="de Groot N.N."/>
        </authorList>
    </citation>
    <scope>NUCLEOTIDE SEQUENCE [LARGE SCALE GENOMIC DNA]</scope>
    <source>
        <strain evidence="5 6">DSM 8423</strain>
    </source>
</reference>
<evidence type="ECO:0000256" key="3">
    <source>
        <dbReference type="PROSITE-ProRule" id="PRU00492"/>
    </source>
</evidence>
<dbReference type="Pfam" id="PF13597">
    <property type="entry name" value="NRDD"/>
    <property type="match status" value="1"/>
</dbReference>
<evidence type="ECO:0000313" key="6">
    <source>
        <dbReference type="Proteomes" id="UP000198744"/>
    </source>
</evidence>
<dbReference type="RefSeq" id="WP_093883363.1">
    <property type="nucleotide sequence ID" value="NZ_FOBS01000011.1"/>
</dbReference>
<name>A0A1H7XKP1_9BACT</name>
<gene>
    <name evidence="5" type="ORF">SAMN04489760_11118</name>
</gene>
<dbReference type="GO" id="GO:0009265">
    <property type="term" value="P:2'-deoxyribonucleotide biosynthetic process"/>
    <property type="evidence" value="ECO:0007669"/>
    <property type="project" value="TreeGrafter"/>
</dbReference>
<dbReference type="Pfam" id="PF03477">
    <property type="entry name" value="ATP-cone"/>
    <property type="match status" value="1"/>
</dbReference>
<organism evidence="5 6">
    <name type="scientific">Syntrophus gentianae</name>
    <dbReference type="NCBI Taxonomy" id="43775"/>
    <lineage>
        <taxon>Bacteria</taxon>
        <taxon>Pseudomonadati</taxon>
        <taxon>Thermodesulfobacteriota</taxon>
        <taxon>Syntrophia</taxon>
        <taxon>Syntrophales</taxon>
        <taxon>Syntrophaceae</taxon>
        <taxon>Syntrophus</taxon>
    </lineage>
</organism>
<dbReference type="GO" id="GO:0004748">
    <property type="term" value="F:ribonucleoside-diphosphate reductase activity, thioredoxin disulfide as acceptor"/>
    <property type="evidence" value="ECO:0007669"/>
    <property type="project" value="TreeGrafter"/>
</dbReference>
<dbReference type="GO" id="GO:0005524">
    <property type="term" value="F:ATP binding"/>
    <property type="evidence" value="ECO:0007669"/>
    <property type="project" value="UniProtKB-UniRule"/>
</dbReference>
<evidence type="ECO:0000256" key="2">
    <source>
        <dbReference type="ARBA" id="ARBA00022840"/>
    </source>
</evidence>
<dbReference type="GO" id="GO:0031250">
    <property type="term" value="C:anaerobic ribonucleoside-triphosphate reductase complex"/>
    <property type="evidence" value="ECO:0007669"/>
    <property type="project" value="TreeGrafter"/>
</dbReference>
<dbReference type="NCBIfam" id="NF006126">
    <property type="entry name" value="PRK08270.1"/>
    <property type="match status" value="1"/>
</dbReference>
<keyword evidence="1 3" id="KW-0547">Nucleotide-binding</keyword>
<evidence type="ECO:0000313" key="5">
    <source>
        <dbReference type="EMBL" id="SEM34233.1"/>
    </source>
</evidence>
<protein>
    <submittedName>
        <fullName evidence="5">Ribonucleoside-triphosphate reductase class III catalytic subunit</fullName>
    </submittedName>
</protein>
<dbReference type="GO" id="GO:0008998">
    <property type="term" value="F:ribonucleoside-triphosphate reductase (thioredoxin) activity"/>
    <property type="evidence" value="ECO:0007669"/>
    <property type="project" value="InterPro"/>
</dbReference>
<dbReference type="GO" id="GO:0006260">
    <property type="term" value="P:DNA replication"/>
    <property type="evidence" value="ECO:0007669"/>
    <property type="project" value="InterPro"/>
</dbReference>
<accession>A0A1H7XKP1</accession>
<feature type="domain" description="ATP-cone" evidence="4">
    <location>
        <begin position="3"/>
        <end position="95"/>
    </location>
</feature>